<protein>
    <submittedName>
        <fullName evidence="3">Polysaccharide lyase family 7 protein</fullName>
    </submittedName>
</protein>
<dbReference type="InterPro" id="IPR013320">
    <property type="entry name" value="ConA-like_dom_sf"/>
</dbReference>
<feature type="chain" id="PRO_5046513225" evidence="1">
    <location>
        <begin position="29"/>
        <end position="265"/>
    </location>
</feature>
<dbReference type="Proteomes" id="UP001366060">
    <property type="component" value="Unassembled WGS sequence"/>
</dbReference>
<evidence type="ECO:0000259" key="2">
    <source>
        <dbReference type="Pfam" id="PF08787"/>
    </source>
</evidence>
<name>A0ABU9HAU5_9GAMM</name>
<sequence>MKQFKKRISLSVAVVATSVFLLPMQAIADSAPYDYGTKYQSVLNDSKLQAPDSSTVAIAQGDFAGAYNEYFYIPSSGNKWLTFQIGPDEKMRSELRQMENWYTGDTSYNKMIGEVLLLEKGTADEVTLMQIHDDANAAVDEGEDKINKPLVRIAWLEEQKETGASSKTYDSYFAIVKTGTCASSCSDYVKYKLADYSATEAVKFEIKVASNKLTIKVNGVAHEEFNNFDVSYWDGLPSYFKAGAYIQSDTSPDVEVQFSSLKYYD</sequence>
<feature type="domain" description="Alginate lyase 2" evidence="2">
    <location>
        <begin position="47"/>
        <end position="263"/>
    </location>
</feature>
<dbReference type="Gene3D" id="2.60.120.200">
    <property type="match status" value="1"/>
</dbReference>
<comment type="caution">
    <text evidence="3">The sequence shown here is derived from an EMBL/GenBank/DDBJ whole genome shotgun (WGS) entry which is preliminary data.</text>
</comment>
<evidence type="ECO:0000313" key="4">
    <source>
        <dbReference type="Proteomes" id="UP001366060"/>
    </source>
</evidence>
<gene>
    <name evidence="3" type="ORF">V6255_07580</name>
</gene>
<keyword evidence="3" id="KW-0456">Lyase</keyword>
<dbReference type="SUPFAM" id="SSF49899">
    <property type="entry name" value="Concanavalin A-like lectins/glucanases"/>
    <property type="match status" value="1"/>
</dbReference>
<reference evidence="3 4" key="1">
    <citation type="submission" date="2024-02" db="EMBL/GenBank/DDBJ databases">
        <title>Bacteria isolated from the canopy kelp, Nereocystis luetkeana.</title>
        <authorList>
            <person name="Pfister C.A."/>
            <person name="Younker I.T."/>
            <person name="Light S.H."/>
        </authorList>
    </citation>
    <scope>NUCLEOTIDE SEQUENCE [LARGE SCALE GENOMIC DNA]</scope>
    <source>
        <strain evidence="3 4">TI.2.07</strain>
    </source>
</reference>
<keyword evidence="1" id="KW-0732">Signal</keyword>
<organism evidence="3 4">
    <name type="scientific">Psychromonas arctica</name>
    <dbReference type="NCBI Taxonomy" id="168275"/>
    <lineage>
        <taxon>Bacteria</taxon>
        <taxon>Pseudomonadati</taxon>
        <taxon>Pseudomonadota</taxon>
        <taxon>Gammaproteobacteria</taxon>
        <taxon>Alteromonadales</taxon>
        <taxon>Psychromonadaceae</taxon>
        <taxon>Psychromonas</taxon>
    </lineage>
</organism>
<dbReference type="RefSeq" id="WP_341627601.1">
    <property type="nucleotide sequence ID" value="NZ_JBAKBA010000013.1"/>
</dbReference>
<feature type="signal peptide" evidence="1">
    <location>
        <begin position="1"/>
        <end position="28"/>
    </location>
</feature>
<evidence type="ECO:0000313" key="3">
    <source>
        <dbReference type="EMBL" id="MEL0659000.1"/>
    </source>
</evidence>
<keyword evidence="4" id="KW-1185">Reference proteome</keyword>
<dbReference type="GO" id="GO:0016829">
    <property type="term" value="F:lyase activity"/>
    <property type="evidence" value="ECO:0007669"/>
    <property type="project" value="UniProtKB-KW"/>
</dbReference>
<accession>A0ABU9HAU5</accession>
<dbReference type="InterPro" id="IPR014895">
    <property type="entry name" value="Alginate_lyase_2"/>
</dbReference>
<proteinExistence type="predicted"/>
<dbReference type="Pfam" id="PF08787">
    <property type="entry name" value="Alginate_lyase2"/>
    <property type="match status" value="1"/>
</dbReference>
<evidence type="ECO:0000256" key="1">
    <source>
        <dbReference type="SAM" id="SignalP"/>
    </source>
</evidence>
<dbReference type="EMBL" id="JBAKBA010000013">
    <property type="protein sequence ID" value="MEL0659000.1"/>
    <property type="molecule type" value="Genomic_DNA"/>
</dbReference>